<name>I3CL74_9GAMM</name>
<dbReference type="InterPro" id="IPR026530">
    <property type="entry name" value="PSRP"/>
</dbReference>
<evidence type="ECO:0000256" key="3">
    <source>
        <dbReference type="ARBA" id="ARBA00022741"/>
    </source>
</evidence>
<dbReference type="HAMAP" id="MF_01062">
    <property type="entry name" value="PSRP"/>
    <property type="match status" value="1"/>
</dbReference>
<evidence type="ECO:0000313" key="7">
    <source>
        <dbReference type="Proteomes" id="UP000005744"/>
    </source>
</evidence>
<keyword evidence="3 5" id="KW-0547">Nucleotide-binding</keyword>
<comment type="catalytic activity">
    <reaction evidence="5">
        <text>[pyruvate, water dikinase]-phosphate + phosphate + H(+) = [pyruvate, water dikinase] + diphosphate</text>
        <dbReference type="Rhea" id="RHEA:48580"/>
        <dbReference type="Rhea" id="RHEA-COMP:11425"/>
        <dbReference type="Rhea" id="RHEA-COMP:11426"/>
        <dbReference type="ChEBI" id="CHEBI:15378"/>
        <dbReference type="ChEBI" id="CHEBI:33019"/>
        <dbReference type="ChEBI" id="CHEBI:43176"/>
        <dbReference type="ChEBI" id="CHEBI:43474"/>
        <dbReference type="ChEBI" id="CHEBI:68546"/>
        <dbReference type="EC" id="2.7.4.28"/>
    </reaction>
</comment>
<dbReference type="GO" id="GO:0016776">
    <property type="term" value="F:phosphotransferase activity, phosphate group as acceptor"/>
    <property type="evidence" value="ECO:0007669"/>
    <property type="project" value="UniProtKB-UniRule"/>
</dbReference>
<dbReference type="Proteomes" id="UP000005744">
    <property type="component" value="Unassembled WGS sequence"/>
</dbReference>
<gene>
    <name evidence="6" type="ORF">BegalDRAFT_3560</name>
</gene>
<dbReference type="GO" id="GO:0004674">
    <property type="term" value="F:protein serine/threonine kinase activity"/>
    <property type="evidence" value="ECO:0007669"/>
    <property type="project" value="UniProtKB-UniRule"/>
</dbReference>
<comment type="function">
    <text evidence="5">Bifunctional serine/threonine kinase and phosphorylase involved in the regulation of the phosphoenolpyruvate synthase (PEPS) by catalyzing its phosphorylation/dephosphorylation.</text>
</comment>
<keyword evidence="4 5" id="KW-0418">Kinase</keyword>
<evidence type="ECO:0000256" key="2">
    <source>
        <dbReference type="ARBA" id="ARBA00022679"/>
    </source>
</evidence>
<dbReference type="RefSeq" id="WP_002692381.1">
    <property type="nucleotide sequence ID" value="NZ_JH600070.1"/>
</dbReference>
<keyword evidence="7" id="KW-1185">Reference proteome</keyword>
<dbReference type="InterPro" id="IPR005177">
    <property type="entry name" value="Kinase-pyrophosphorylase"/>
</dbReference>
<dbReference type="OrthoDB" id="9782201at2"/>
<evidence type="ECO:0000313" key="6">
    <source>
        <dbReference type="EMBL" id="EIJ44367.1"/>
    </source>
</evidence>
<dbReference type="eggNOG" id="COG1806">
    <property type="taxonomic scope" value="Bacteria"/>
</dbReference>
<dbReference type="STRING" id="395493.BegalDRAFT_3560"/>
<dbReference type="EMBL" id="JH600070">
    <property type="protein sequence ID" value="EIJ44367.1"/>
    <property type="molecule type" value="Genomic_DNA"/>
</dbReference>
<evidence type="ECO:0000256" key="4">
    <source>
        <dbReference type="ARBA" id="ARBA00022777"/>
    </source>
</evidence>
<comment type="similarity">
    <text evidence="5">Belongs to the pyruvate, phosphate/water dikinase regulatory protein family. PSRP subfamily.</text>
</comment>
<dbReference type="GO" id="GO:0005524">
    <property type="term" value="F:ATP binding"/>
    <property type="evidence" value="ECO:0007669"/>
    <property type="project" value="InterPro"/>
</dbReference>
<dbReference type="GO" id="GO:0043531">
    <property type="term" value="F:ADP binding"/>
    <property type="evidence" value="ECO:0007669"/>
    <property type="project" value="UniProtKB-UniRule"/>
</dbReference>
<dbReference type="PANTHER" id="PTHR31756:SF3">
    <property type="entry name" value="PYRUVATE, PHOSPHATE DIKINASE REGULATORY PROTEIN 1, CHLOROPLASTIC"/>
    <property type="match status" value="1"/>
</dbReference>
<evidence type="ECO:0000256" key="5">
    <source>
        <dbReference type="HAMAP-Rule" id="MF_01062"/>
    </source>
</evidence>
<comment type="catalytic activity">
    <reaction evidence="5">
        <text>[pyruvate, water dikinase] + ADP = [pyruvate, water dikinase]-phosphate + AMP + H(+)</text>
        <dbReference type="Rhea" id="RHEA:46020"/>
        <dbReference type="Rhea" id="RHEA-COMP:11425"/>
        <dbReference type="Rhea" id="RHEA-COMP:11426"/>
        <dbReference type="ChEBI" id="CHEBI:15378"/>
        <dbReference type="ChEBI" id="CHEBI:43176"/>
        <dbReference type="ChEBI" id="CHEBI:68546"/>
        <dbReference type="ChEBI" id="CHEBI:456215"/>
        <dbReference type="ChEBI" id="CHEBI:456216"/>
        <dbReference type="EC" id="2.7.11.33"/>
    </reaction>
</comment>
<dbReference type="NCBIfam" id="NF003742">
    <property type="entry name" value="PRK05339.1"/>
    <property type="match status" value="1"/>
</dbReference>
<evidence type="ECO:0000256" key="1">
    <source>
        <dbReference type="ARBA" id="ARBA00022527"/>
    </source>
</evidence>
<reference evidence="6 7" key="1">
    <citation type="submission" date="2011-11" db="EMBL/GenBank/DDBJ databases">
        <title>Improved High-Quality Draft sequence of Beggiatoa alba B18lD.</title>
        <authorList>
            <consortium name="US DOE Joint Genome Institute"/>
            <person name="Lucas S."/>
            <person name="Han J."/>
            <person name="Lapidus A."/>
            <person name="Cheng J.-F."/>
            <person name="Goodwin L."/>
            <person name="Pitluck S."/>
            <person name="Peters L."/>
            <person name="Mikhailova N."/>
            <person name="Held B."/>
            <person name="Detter J.C."/>
            <person name="Han C."/>
            <person name="Tapia R."/>
            <person name="Land M."/>
            <person name="Hauser L."/>
            <person name="Kyrpides N."/>
            <person name="Ivanova N."/>
            <person name="Pagani I."/>
            <person name="Samuel K."/>
            <person name="Teske A."/>
            <person name="Mueller J."/>
            <person name="Woyke T."/>
        </authorList>
    </citation>
    <scope>NUCLEOTIDE SEQUENCE [LARGE SCALE GENOMIC DNA]</scope>
    <source>
        <strain evidence="6 7">B18LD</strain>
    </source>
</reference>
<keyword evidence="2 5" id="KW-0808">Transferase</keyword>
<dbReference type="EC" id="2.7.11.33" evidence="5"/>
<protein>
    <recommendedName>
        <fullName evidence="5">Putative phosphoenolpyruvate synthase regulatory protein</fullName>
        <shortName evidence="5">PEP synthase regulatory protein</shortName>
        <shortName evidence="5">PSRP</shortName>
        <ecNumber evidence="5">2.7.11.33</ecNumber>
        <ecNumber evidence="5">2.7.4.28</ecNumber>
    </recommendedName>
    <alternativeName>
        <fullName evidence="5">Pyruvate, water dikinase regulatory protein</fullName>
    </alternativeName>
</protein>
<feature type="binding site" evidence="5">
    <location>
        <begin position="159"/>
        <end position="166"/>
    </location>
    <ligand>
        <name>ADP</name>
        <dbReference type="ChEBI" id="CHEBI:456216"/>
    </ligand>
</feature>
<organism evidence="6 7">
    <name type="scientific">Beggiatoa alba B18LD</name>
    <dbReference type="NCBI Taxonomy" id="395493"/>
    <lineage>
        <taxon>Bacteria</taxon>
        <taxon>Pseudomonadati</taxon>
        <taxon>Pseudomonadota</taxon>
        <taxon>Gammaproteobacteria</taxon>
        <taxon>Thiotrichales</taxon>
        <taxon>Thiotrichaceae</taxon>
        <taxon>Beggiatoa</taxon>
    </lineage>
</organism>
<keyword evidence="1 5" id="KW-0723">Serine/threonine-protein kinase</keyword>
<dbReference type="EC" id="2.7.4.28" evidence="5"/>
<accession>I3CL74</accession>
<dbReference type="HOGENOM" id="CLU_046206_1_0_6"/>
<dbReference type="AlphaFoldDB" id="I3CL74"/>
<dbReference type="Pfam" id="PF03618">
    <property type="entry name" value="Kinase-PPPase"/>
    <property type="match status" value="1"/>
</dbReference>
<sequence>MSKPKRHVFFVSDSTGITASTLGKSLLAQFEDNVELEFTTIAFIQSIEQIEDAVKKINEYAKTSEYRPIIVATLIELEYRHILTKANALVIDIFGQFIQPLELELGLKSSHAIGRTHNYSRGEETLSYYNRIEAINFALQHDDGASIKRYEDAEIILLGVSRSGKTPTCLYLAMNFAVTAANYPLVAEELTEGLPPILRPHRHKLFGLTIAPENLQRIRQQRYPNSSYASLTTCQIEVQKIEALFRQLQVPYINVTHTSIEEISAMILKQTGLKRFFK</sequence>
<proteinExistence type="inferred from homology"/>
<dbReference type="PANTHER" id="PTHR31756">
    <property type="entry name" value="PYRUVATE, PHOSPHATE DIKINASE REGULATORY PROTEIN 1, CHLOROPLASTIC"/>
    <property type="match status" value="1"/>
</dbReference>